<accession>A0A9Q1JFF9</accession>
<evidence type="ECO:0000313" key="2">
    <source>
        <dbReference type="EMBL" id="KAJ8422072.1"/>
    </source>
</evidence>
<proteinExistence type="predicted"/>
<reference evidence="2" key="1">
    <citation type="submission" date="2022-04" db="EMBL/GenBank/DDBJ databases">
        <title>Carnegiea gigantea Genome sequencing and assembly v2.</title>
        <authorList>
            <person name="Copetti D."/>
            <person name="Sanderson M.J."/>
            <person name="Burquez A."/>
            <person name="Wojciechowski M.F."/>
        </authorList>
    </citation>
    <scope>NUCLEOTIDE SEQUENCE</scope>
    <source>
        <strain evidence="2">SGP5-SGP5p</strain>
        <tissue evidence="2">Aerial part</tissue>
    </source>
</reference>
<gene>
    <name evidence="2" type="ORF">Cgig2_000322</name>
</gene>
<dbReference type="EMBL" id="JAKOGI010002401">
    <property type="protein sequence ID" value="KAJ8422072.1"/>
    <property type="molecule type" value="Genomic_DNA"/>
</dbReference>
<dbReference type="AlphaFoldDB" id="A0A9Q1JFF9"/>
<name>A0A9Q1JFF9_9CARY</name>
<dbReference type="OrthoDB" id="1741631at2759"/>
<protein>
    <submittedName>
        <fullName evidence="2">Uncharacterized protein</fullName>
    </submittedName>
</protein>
<evidence type="ECO:0000313" key="3">
    <source>
        <dbReference type="Proteomes" id="UP001153076"/>
    </source>
</evidence>
<feature type="region of interest" description="Disordered" evidence="1">
    <location>
        <begin position="1"/>
        <end position="30"/>
    </location>
</feature>
<sequence>MNEKDLQIQNNHHFDGGHPSRGQVQTANSSQSVQALVQEEEVAPEHGVFGDGGYVTTKVGRELAGGRVGTFDDYHVVFTKNDEQHDTGKPGEVIEMDVDNTVAGDGAGGERSSCLFVIGGESWMKVEMKKRVNETYCGEGGDGGGGSVKMMTEMAGSDLFVQKLCYSLKYDQQMSMAVEGGGNEEHGYSYVSWNDGLRRRAQRTSATSEGRMHTCGHGVVYTITKRNDDAAMALVTERGGCVSGHLQSRLRLGGEINKLSNDDEISMVSNDVGDEETIAKECDEGSKGGGYDEENNKNDSLKNALGERIEQKLSKTSKKIGCIATIEYYSLMLREYNVELNISATQQLIYNQLVHPMKTHDMGKVNDETGRMVGGEELDDEYLAPNNG</sequence>
<evidence type="ECO:0000256" key="1">
    <source>
        <dbReference type="SAM" id="MobiDB-lite"/>
    </source>
</evidence>
<organism evidence="2 3">
    <name type="scientific">Carnegiea gigantea</name>
    <dbReference type="NCBI Taxonomy" id="171969"/>
    <lineage>
        <taxon>Eukaryota</taxon>
        <taxon>Viridiplantae</taxon>
        <taxon>Streptophyta</taxon>
        <taxon>Embryophyta</taxon>
        <taxon>Tracheophyta</taxon>
        <taxon>Spermatophyta</taxon>
        <taxon>Magnoliopsida</taxon>
        <taxon>eudicotyledons</taxon>
        <taxon>Gunneridae</taxon>
        <taxon>Pentapetalae</taxon>
        <taxon>Caryophyllales</taxon>
        <taxon>Cactineae</taxon>
        <taxon>Cactaceae</taxon>
        <taxon>Cactoideae</taxon>
        <taxon>Echinocereeae</taxon>
        <taxon>Carnegiea</taxon>
    </lineage>
</organism>
<feature type="compositionally biased region" description="Basic and acidic residues" evidence="1">
    <location>
        <begin position="1"/>
        <end position="18"/>
    </location>
</feature>
<dbReference type="Proteomes" id="UP001153076">
    <property type="component" value="Unassembled WGS sequence"/>
</dbReference>
<keyword evidence="3" id="KW-1185">Reference proteome</keyword>
<comment type="caution">
    <text evidence="2">The sequence shown here is derived from an EMBL/GenBank/DDBJ whole genome shotgun (WGS) entry which is preliminary data.</text>
</comment>